<feature type="non-terminal residue" evidence="1">
    <location>
        <position position="1"/>
    </location>
</feature>
<organism evidence="1">
    <name type="scientific">marine sediment metagenome</name>
    <dbReference type="NCBI Taxonomy" id="412755"/>
    <lineage>
        <taxon>unclassified sequences</taxon>
        <taxon>metagenomes</taxon>
        <taxon>ecological metagenomes</taxon>
    </lineage>
</organism>
<sequence length="77" mass="8929">GKSYALSKEFMYKVKVESRLKPDVPMTERFVNIMSDVPMTGAMIEQAVTEKWAEYEDYTAEAIEKIVPWTAIHRTLE</sequence>
<gene>
    <name evidence="1" type="ORF">S12H4_62247</name>
</gene>
<protein>
    <submittedName>
        <fullName evidence="1">Uncharacterized protein</fullName>
    </submittedName>
</protein>
<dbReference type="AlphaFoldDB" id="X1UIP0"/>
<dbReference type="EMBL" id="BARW01041668">
    <property type="protein sequence ID" value="GAJ17323.1"/>
    <property type="molecule type" value="Genomic_DNA"/>
</dbReference>
<comment type="caution">
    <text evidence="1">The sequence shown here is derived from an EMBL/GenBank/DDBJ whole genome shotgun (WGS) entry which is preliminary data.</text>
</comment>
<accession>X1UIP0</accession>
<reference evidence="1" key="1">
    <citation type="journal article" date="2014" name="Front. Microbiol.">
        <title>High frequency of phylogenetically diverse reductive dehalogenase-homologous genes in deep subseafloor sedimentary metagenomes.</title>
        <authorList>
            <person name="Kawai M."/>
            <person name="Futagami T."/>
            <person name="Toyoda A."/>
            <person name="Takaki Y."/>
            <person name="Nishi S."/>
            <person name="Hori S."/>
            <person name="Arai W."/>
            <person name="Tsubouchi T."/>
            <person name="Morono Y."/>
            <person name="Uchiyama I."/>
            <person name="Ito T."/>
            <person name="Fujiyama A."/>
            <person name="Inagaki F."/>
            <person name="Takami H."/>
        </authorList>
    </citation>
    <scope>NUCLEOTIDE SEQUENCE</scope>
    <source>
        <strain evidence="1">Expedition CK06-06</strain>
    </source>
</reference>
<name>X1UIP0_9ZZZZ</name>
<evidence type="ECO:0000313" key="1">
    <source>
        <dbReference type="EMBL" id="GAJ17323.1"/>
    </source>
</evidence>
<proteinExistence type="predicted"/>